<proteinExistence type="predicted"/>
<gene>
    <name evidence="1" type="ORF">GPM918_LOCUS33339</name>
    <name evidence="2" type="ORF">SRO942_LOCUS34019</name>
</gene>
<keyword evidence="3" id="KW-1185">Reference proteome</keyword>
<accession>A0A815L9S1</accession>
<sequence length="113" mass="13203">MINKRNYALNIKRTLTNIPHEEKLTRCTISTTIEITFAPQCNDISDGLIKTWFKYYGSIVQIHSRHNVQLERLVSQIKFEQYDSVDKIKSSLPLDALFVENVQKFEQAENTKL</sequence>
<evidence type="ECO:0000313" key="1">
    <source>
        <dbReference type="EMBL" id="CAF1404102.1"/>
    </source>
</evidence>
<protein>
    <submittedName>
        <fullName evidence="1">Uncharacterized protein</fullName>
    </submittedName>
</protein>
<evidence type="ECO:0000313" key="2">
    <source>
        <dbReference type="EMBL" id="CAF4296335.1"/>
    </source>
</evidence>
<name>A0A815L9S1_9BILA</name>
<dbReference type="EMBL" id="CAJNOQ010017662">
    <property type="protein sequence ID" value="CAF1404102.1"/>
    <property type="molecule type" value="Genomic_DNA"/>
</dbReference>
<dbReference type="Proteomes" id="UP000681722">
    <property type="component" value="Unassembled WGS sequence"/>
</dbReference>
<dbReference type="Proteomes" id="UP000663829">
    <property type="component" value="Unassembled WGS sequence"/>
</dbReference>
<dbReference type="AlphaFoldDB" id="A0A815L9S1"/>
<organism evidence="1 3">
    <name type="scientific">Didymodactylos carnosus</name>
    <dbReference type="NCBI Taxonomy" id="1234261"/>
    <lineage>
        <taxon>Eukaryota</taxon>
        <taxon>Metazoa</taxon>
        <taxon>Spiralia</taxon>
        <taxon>Gnathifera</taxon>
        <taxon>Rotifera</taxon>
        <taxon>Eurotatoria</taxon>
        <taxon>Bdelloidea</taxon>
        <taxon>Philodinida</taxon>
        <taxon>Philodinidae</taxon>
        <taxon>Didymodactylos</taxon>
    </lineage>
</organism>
<evidence type="ECO:0000313" key="3">
    <source>
        <dbReference type="Proteomes" id="UP000663829"/>
    </source>
</evidence>
<reference evidence="1" key="1">
    <citation type="submission" date="2021-02" db="EMBL/GenBank/DDBJ databases">
        <authorList>
            <person name="Nowell W R."/>
        </authorList>
    </citation>
    <scope>NUCLEOTIDE SEQUENCE</scope>
</reference>
<comment type="caution">
    <text evidence="1">The sequence shown here is derived from an EMBL/GenBank/DDBJ whole genome shotgun (WGS) entry which is preliminary data.</text>
</comment>
<dbReference type="EMBL" id="CAJOBC010083079">
    <property type="protein sequence ID" value="CAF4296335.1"/>
    <property type="molecule type" value="Genomic_DNA"/>
</dbReference>